<protein>
    <submittedName>
        <fullName evidence="1">Uncharacterized protein</fullName>
    </submittedName>
</protein>
<organism evidence="1">
    <name type="scientific">Candidatus Methanogaster sp. ANME-2c ERB4</name>
    <dbReference type="NCBI Taxonomy" id="2759911"/>
    <lineage>
        <taxon>Archaea</taxon>
        <taxon>Methanobacteriati</taxon>
        <taxon>Methanobacteriota</taxon>
        <taxon>Stenosarchaea group</taxon>
        <taxon>Methanomicrobia</taxon>
        <taxon>Methanosarcinales</taxon>
        <taxon>ANME-2 cluster</taxon>
        <taxon>Candidatus Methanogasteraceae</taxon>
        <taxon>Candidatus Methanogaster</taxon>
    </lineage>
</organism>
<gene>
    <name evidence="1" type="ORF">KEEEGCAB_00001</name>
</gene>
<evidence type="ECO:0000313" key="1">
    <source>
        <dbReference type="EMBL" id="QNO42953.1"/>
    </source>
</evidence>
<sequence length="40" mass="4201">MGGGVVGNCVRNSVVSELLLIVKKKKQKNQDGIIRCTGAS</sequence>
<reference evidence="1" key="1">
    <citation type="submission" date="2020-06" db="EMBL/GenBank/DDBJ databases">
        <title>Unique genomic features of the anaerobic methanotrophic archaea.</title>
        <authorList>
            <person name="Chadwick G.L."/>
            <person name="Skennerton C.T."/>
            <person name="Laso-Perez R."/>
            <person name="Leu A.O."/>
            <person name="Speth D.R."/>
            <person name="Yu H."/>
            <person name="Morgan-Lang C."/>
            <person name="Hatzenpichler R."/>
            <person name="Goudeau D."/>
            <person name="Malmstrom R."/>
            <person name="Brazelton W.J."/>
            <person name="Woyke T."/>
            <person name="Hallam S.J."/>
            <person name="Tyson G.W."/>
            <person name="Wegener G."/>
            <person name="Boetius A."/>
            <person name="Orphan V."/>
        </authorList>
    </citation>
    <scope>NUCLEOTIDE SEQUENCE</scope>
</reference>
<accession>A0A7G9Y4L9</accession>
<dbReference type="EMBL" id="MT630783">
    <property type="protein sequence ID" value="QNO42953.1"/>
    <property type="molecule type" value="Genomic_DNA"/>
</dbReference>
<dbReference type="AlphaFoldDB" id="A0A7G9Y4L9"/>
<proteinExistence type="predicted"/>
<name>A0A7G9Y4L9_9EURY</name>